<dbReference type="Proteomes" id="UP000198242">
    <property type="component" value="Chromosome I"/>
</dbReference>
<gene>
    <name evidence="2" type="ORF">GA0074695_4069</name>
</gene>
<dbReference type="AlphaFoldDB" id="A0A1C4YBJ7"/>
<keyword evidence="3" id="KW-1185">Reference proteome</keyword>
<name>A0A1C4YBJ7_MICVI</name>
<proteinExistence type="predicted"/>
<feature type="region of interest" description="Disordered" evidence="1">
    <location>
        <begin position="16"/>
        <end position="49"/>
    </location>
</feature>
<sequence>MDTALAREVLGRADDESAGVFSGDGSVTSSACPKSPQGQAESSRPGVERAAAGAVQLQLGAVRRVRPRTVDDADAVARTGAAIDSIEHGRVYITATLAEVKQITKLGFTAAQLTAPAQVASDGVKAFDFPSGDSLYHNYAETVAEINKIRTTLRSHRRSPLATRTRAGRSPCWGLRRGSVAGSWRGWRCRR</sequence>
<evidence type="ECO:0000313" key="2">
    <source>
        <dbReference type="EMBL" id="SCF18105.1"/>
    </source>
</evidence>
<evidence type="ECO:0000256" key="1">
    <source>
        <dbReference type="SAM" id="MobiDB-lite"/>
    </source>
</evidence>
<reference evidence="3" key="1">
    <citation type="submission" date="2016-06" db="EMBL/GenBank/DDBJ databases">
        <authorList>
            <person name="Varghese N."/>
            <person name="Submissions Spin"/>
        </authorList>
    </citation>
    <scope>NUCLEOTIDE SEQUENCE [LARGE SCALE GENOMIC DNA]</scope>
    <source>
        <strain evidence="3">DSM 43909</strain>
    </source>
</reference>
<feature type="compositionally biased region" description="Polar residues" evidence="1">
    <location>
        <begin position="25"/>
        <end position="42"/>
    </location>
</feature>
<protein>
    <submittedName>
        <fullName evidence="2">Uncharacterized protein</fullName>
    </submittedName>
</protein>
<organism evidence="2 3">
    <name type="scientific">Micromonospora viridifaciens</name>
    <dbReference type="NCBI Taxonomy" id="1881"/>
    <lineage>
        <taxon>Bacteria</taxon>
        <taxon>Bacillati</taxon>
        <taxon>Actinomycetota</taxon>
        <taxon>Actinomycetes</taxon>
        <taxon>Micromonosporales</taxon>
        <taxon>Micromonosporaceae</taxon>
        <taxon>Micromonospora</taxon>
    </lineage>
</organism>
<accession>A0A1C4YBJ7</accession>
<evidence type="ECO:0000313" key="3">
    <source>
        <dbReference type="Proteomes" id="UP000198242"/>
    </source>
</evidence>
<dbReference type="EMBL" id="LT607411">
    <property type="protein sequence ID" value="SCF18105.1"/>
    <property type="molecule type" value="Genomic_DNA"/>
</dbReference>